<organism evidence="1 2">
    <name type="scientific">Stephania yunnanensis</name>
    <dbReference type="NCBI Taxonomy" id="152371"/>
    <lineage>
        <taxon>Eukaryota</taxon>
        <taxon>Viridiplantae</taxon>
        <taxon>Streptophyta</taxon>
        <taxon>Embryophyta</taxon>
        <taxon>Tracheophyta</taxon>
        <taxon>Spermatophyta</taxon>
        <taxon>Magnoliopsida</taxon>
        <taxon>Ranunculales</taxon>
        <taxon>Menispermaceae</taxon>
        <taxon>Menispermoideae</taxon>
        <taxon>Cissampelideae</taxon>
        <taxon>Stephania</taxon>
    </lineage>
</organism>
<evidence type="ECO:0000313" key="2">
    <source>
        <dbReference type="Proteomes" id="UP001420932"/>
    </source>
</evidence>
<evidence type="ECO:0000313" key="1">
    <source>
        <dbReference type="EMBL" id="KAK9169717.1"/>
    </source>
</evidence>
<keyword evidence="2" id="KW-1185">Reference proteome</keyword>
<dbReference type="Proteomes" id="UP001420932">
    <property type="component" value="Unassembled WGS sequence"/>
</dbReference>
<proteinExistence type="predicted"/>
<comment type="caution">
    <text evidence="1">The sequence shown here is derived from an EMBL/GenBank/DDBJ whole genome shotgun (WGS) entry which is preliminary data.</text>
</comment>
<dbReference type="EMBL" id="JBBNAF010000001">
    <property type="protein sequence ID" value="KAK9169717.1"/>
    <property type="molecule type" value="Genomic_DNA"/>
</dbReference>
<accession>A0AAP0Q6Q0</accession>
<reference evidence="1 2" key="1">
    <citation type="submission" date="2024-01" db="EMBL/GenBank/DDBJ databases">
        <title>Genome assemblies of Stephania.</title>
        <authorList>
            <person name="Yang L."/>
        </authorList>
    </citation>
    <scope>NUCLEOTIDE SEQUENCE [LARGE SCALE GENOMIC DNA]</scope>
    <source>
        <strain evidence="1">YNDBR</strain>
        <tissue evidence="1">Leaf</tissue>
    </source>
</reference>
<protein>
    <submittedName>
        <fullName evidence="1">Uncharacterized protein</fullName>
    </submittedName>
</protein>
<sequence>MVVLRVSSPETRVEEVKFEENATVLCEQVVAFRLAKDLTKAKLAFEKASNVTGLCT</sequence>
<gene>
    <name evidence="1" type="ORF">Syun_001857</name>
</gene>
<dbReference type="AlphaFoldDB" id="A0AAP0Q6Q0"/>
<name>A0AAP0Q6Q0_9MAGN</name>